<organism evidence="2 3">
    <name type="scientific">Amycolatopsis plumensis</name>
    <dbReference type="NCBI Taxonomy" id="236508"/>
    <lineage>
        <taxon>Bacteria</taxon>
        <taxon>Bacillati</taxon>
        <taxon>Actinomycetota</taxon>
        <taxon>Actinomycetes</taxon>
        <taxon>Pseudonocardiales</taxon>
        <taxon>Pseudonocardiaceae</taxon>
        <taxon>Amycolatopsis</taxon>
    </lineage>
</organism>
<name>A0ABV5U3W6_9PSEU</name>
<dbReference type="RefSeq" id="WP_378194690.1">
    <property type="nucleotide sequence ID" value="NZ_JBHMBK010000012.1"/>
</dbReference>
<comment type="caution">
    <text evidence="2">The sequence shown here is derived from an EMBL/GenBank/DDBJ whole genome shotgun (WGS) entry which is preliminary data.</text>
</comment>
<protein>
    <submittedName>
        <fullName evidence="2">Uncharacterized protein</fullName>
    </submittedName>
</protein>
<reference evidence="2 3" key="1">
    <citation type="submission" date="2024-09" db="EMBL/GenBank/DDBJ databases">
        <authorList>
            <person name="Sun Q."/>
            <person name="Mori K."/>
        </authorList>
    </citation>
    <scope>NUCLEOTIDE SEQUENCE [LARGE SCALE GENOMIC DNA]</scope>
    <source>
        <strain evidence="2 3">JCM 13852</strain>
    </source>
</reference>
<proteinExistence type="predicted"/>
<dbReference type="Proteomes" id="UP001589535">
    <property type="component" value="Unassembled WGS sequence"/>
</dbReference>
<feature type="compositionally biased region" description="Pro residues" evidence="1">
    <location>
        <begin position="89"/>
        <end position="102"/>
    </location>
</feature>
<evidence type="ECO:0000313" key="2">
    <source>
        <dbReference type="EMBL" id="MFB9686082.1"/>
    </source>
</evidence>
<feature type="region of interest" description="Disordered" evidence="1">
    <location>
        <begin position="82"/>
        <end position="102"/>
    </location>
</feature>
<keyword evidence="3" id="KW-1185">Reference proteome</keyword>
<gene>
    <name evidence="2" type="ORF">ACFFTO_17945</name>
</gene>
<evidence type="ECO:0000313" key="3">
    <source>
        <dbReference type="Proteomes" id="UP001589535"/>
    </source>
</evidence>
<sequence length="102" mass="11089">MRLRYDQAEELSTALRTDSPAFLGGAVGAGLAYIPHYPEAEDGVLARIEGEITEDLRNATHLVRTDLQAMRGIGDALRAHMPDRLEPIPSDPAAPWTPTPLT</sequence>
<evidence type="ECO:0000256" key="1">
    <source>
        <dbReference type="SAM" id="MobiDB-lite"/>
    </source>
</evidence>
<dbReference type="EMBL" id="JBHMBK010000012">
    <property type="protein sequence ID" value="MFB9686082.1"/>
    <property type="molecule type" value="Genomic_DNA"/>
</dbReference>
<accession>A0ABV5U3W6</accession>